<protein>
    <submittedName>
        <fullName evidence="1">Uncharacterized protein</fullName>
    </submittedName>
</protein>
<dbReference type="EMBL" id="VSSQ01085340">
    <property type="protein sequence ID" value="MPN33033.1"/>
    <property type="molecule type" value="Genomic_DNA"/>
</dbReference>
<proteinExistence type="predicted"/>
<evidence type="ECO:0000313" key="1">
    <source>
        <dbReference type="EMBL" id="MPN33033.1"/>
    </source>
</evidence>
<organism evidence="1">
    <name type="scientific">bioreactor metagenome</name>
    <dbReference type="NCBI Taxonomy" id="1076179"/>
    <lineage>
        <taxon>unclassified sequences</taxon>
        <taxon>metagenomes</taxon>
        <taxon>ecological metagenomes</taxon>
    </lineage>
</organism>
<comment type="caution">
    <text evidence="1">The sequence shown here is derived from an EMBL/GenBank/DDBJ whole genome shotgun (WGS) entry which is preliminary data.</text>
</comment>
<sequence>MDEIGLPAEEGRRLQDVDDARHLGDVGFAVHVGQYRHADLGTNVVQDFQPAVDAGSAHRGAGAAVGLVVRCLENVVDAEPGADFLHVTGDIDAKLFRFGSARTGDQEKRLVKTSLESA</sequence>
<gene>
    <name evidence="1" type="ORF">SDC9_180516</name>
</gene>
<name>A0A645HB62_9ZZZZ</name>
<dbReference type="AlphaFoldDB" id="A0A645HB62"/>
<reference evidence="1" key="1">
    <citation type="submission" date="2019-08" db="EMBL/GenBank/DDBJ databases">
        <authorList>
            <person name="Kucharzyk K."/>
            <person name="Murdoch R.W."/>
            <person name="Higgins S."/>
            <person name="Loffler F."/>
        </authorList>
    </citation>
    <scope>NUCLEOTIDE SEQUENCE</scope>
</reference>
<dbReference type="AntiFam" id="ANF00212">
    <property type="entry name" value="Shadow ORF (opposite kdsA)"/>
</dbReference>
<accession>A0A645HB62</accession>